<evidence type="ECO:0000313" key="6">
    <source>
        <dbReference type="Proteomes" id="UP000537326"/>
    </source>
</evidence>
<dbReference type="Pfam" id="PF00501">
    <property type="entry name" value="AMP-binding"/>
    <property type="match status" value="1"/>
</dbReference>
<feature type="domain" description="AMP-dependent synthetase/ligase" evidence="3">
    <location>
        <begin position="108"/>
        <end position="325"/>
    </location>
</feature>
<comment type="caution">
    <text evidence="5">The sequence shown here is derived from an EMBL/GenBank/DDBJ whole genome shotgun (WGS) entry which is preliminary data.</text>
</comment>
<keyword evidence="2" id="KW-0812">Transmembrane</keyword>
<feature type="region of interest" description="Disordered" evidence="1">
    <location>
        <begin position="839"/>
        <end position="859"/>
    </location>
</feature>
<feature type="transmembrane region" description="Helical" evidence="2">
    <location>
        <begin position="779"/>
        <end position="798"/>
    </location>
</feature>
<keyword evidence="6" id="KW-1185">Reference proteome</keyword>
<dbReference type="EMBL" id="JACBZI010000001">
    <property type="protein sequence ID" value="NYI11671.1"/>
    <property type="molecule type" value="Genomic_DNA"/>
</dbReference>
<dbReference type="AlphaFoldDB" id="A0A7Y9YG79"/>
<evidence type="ECO:0000259" key="4">
    <source>
        <dbReference type="Pfam" id="PF00550"/>
    </source>
</evidence>
<dbReference type="InterPro" id="IPR042099">
    <property type="entry name" value="ANL_N_sf"/>
</dbReference>
<feature type="domain" description="Carrier" evidence="4">
    <location>
        <begin position="484"/>
        <end position="522"/>
    </location>
</feature>
<sequence length="859" mass="90977">MTLTPLRPLAPTRRGVRLAQDLARHGDRPALVDDAGVTSYAALAGLVAAAAERHLARAAEPLVLPVRPCREDVVTYLACLAAGRPVLLTDPDGATDELEARFGPRVGAPAPHPDLALLLSTSGSTGSPRLVRLGARAVDANAAAIAEYLGLRHDDVGITALPLHYCYGLSVLHSHLAVGAAVVLTRTKVVDPCFWAAVDAHGVTSLAGVPHSFEMLEASGRAEALARGAHPSLRLLTQAGGRMAPETVRAWARRGERGGFDLVVMYGQTEATARMAYLPAHLAAERPECVGVPVPGGDLRLDPVPGQPDGVGELVYTGPNVMMGYAEERADLARGHDLAELRTGDLGVQEPDGLWRVVGRLARFAKVMGLRVDLDRVEAGLADQGVEALAVEAGDRLAVGVLAPPAGPDRPADRDPLADLATSAARLAGLPEAAVTVVPLEEWPVLASGKPDRQRVAALAGREVTRARPRGRSRTAETSLPPTAVLAQVLGGPVGPEDSFASLGGDSLSYVEASVRLERALGPLPHDWHLRPVGTLAEVAGPRRRWWRSVETGTLLRALAVVAIVGSHADLFAVVGGAHFLLVLVGFNLGRFALASTRRDERVRAVLRSAARVAVPSVLWIGGVGLLTGAYPWPTALLVNSLVGPAGWSEPAWYFWFVEAMVWCAVALAAVLAVPALHRLDVRHPFWFPVGLAVAGLATRYELVLLREGGTVIHRPEVVWWLVALGWAAARAGTTTHRVVVSALLAATLPGFFTDPQRGLVVLLACLALVWVRRTPVPTVLVAPLACVAGASLWIYLTHWQVYPHLEVDHSFWATVASLVVGVLAWRAWRLLEQPLTARGTSSGRRSGEGGVAGEQDGT</sequence>
<evidence type="ECO:0000256" key="1">
    <source>
        <dbReference type="SAM" id="MobiDB-lite"/>
    </source>
</evidence>
<feature type="transmembrane region" description="Helical" evidence="2">
    <location>
        <begin position="756"/>
        <end position="772"/>
    </location>
</feature>
<dbReference type="PANTHER" id="PTHR43767">
    <property type="entry name" value="LONG-CHAIN-FATTY-ACID--COA LIGASE"/>
    <property type="match status" value="1"/>
</dbReference>
<dbReference type="SUPFAM" id="SSF56801">
    <property type="entry name" value="Acetyl-CoA synthetase-like"/>
    <property type="match status" value="1"/>
</dbReference>
<evidence type="ECO:0000256" key="2">
    <source>
        <dbReference type="SAM" id="Phobius"/>
    </source>
</evidence>
<dbReference type="Pfam" id="PF00550">
    <property type="entry name" value="PP-binding"/>
    <property type="match status" value="1"/>
</dbReference>
<evidence type="ECO:0000259" key="3">
    <source>
        <dbReference type="Pfam" id="PF00501"/>
    </source>
</evidence>
<dbReference type="RefSeq" id="WP_179532330.1">
    <property type="nucleotide sequence ID" value="NZ_BAAAPP010000017.1"/>
</dbReference>
<dbReference type="Proteomes" id="UP000537326">
    <property type="component" value="Unassembled WGS sequence"/>
</dbReference>
<dbReference type="GO" id="GO:0016874">
    <property type="term" value="F:ligase activity"/>
    <property type="evidence" value="ECO:0007669"/>
    <property type="project" value="UniProtKB-KW"/>
</dbReference>
<dbReference type="SUPFAM" id="SSF47336">
    <property type="entry name" value="ACP-like"/>
    <property type="match status" value="1"/>
</dbReference>
<proteinExistence type="predicted"/>
<protein>
    <submittedName>
        <fullName evidence="5">Acyl-CoA synthetase (AMP-forming)/AMP-acid ligase II</fullName>
    </submittedName>
</protein>
<dbReference type="InterPro" id="IPR050237">
    <property type="entry name" value="ATP-dep_AMP-bd_enzyme"/>
</dbReference>
<dbReference type="PANTHER" id="PTHR43767:SF1">
    <property type="entry name" value="NONRIBOSOMAL PEPTIDE SYNTHASE PES1 (EUROFUNG)-RELATED"/>
    <property type="match status" value="1"/>
</dbReference>
<organism evidence="5 6">
    <name type="scientific">Nocardioides marinus</name>
    <dbReference type="NCBI Taxonomy" id="374514"/>
    <lineage>
        <taxon>Bacteria</taxon>
        <taxon>Bacillati</taxon>
        <taxon>Actinomycetota</taxon>
        <taxon>Actinomycetes</taxon>
        <taxon>Propionibacteriales</taxon>
        <taxon>Nocardioidaceae</taxon>
        <taxon>Nocardioides</taxon>
    </lineage>
</organism>
<keyword evidence="5" id="KW-0436">Ligase</keyword>
<reference evidence="5 6" key="1">
    <citation type="submission" date="2020-07" db="EMBL/GenBank/DDBJ databases">
        <title>Sequencing the genomes of 1000 actinobacteria strains.</title>
        <authorList>
            <person name="Klenk H.-P."/>
        </authorList>
    </citation>
    <scope>NUCLEOTIDE SEQUENCE [LARGE SCALE GENOMIC DNA]</scope>
    <source>
        <strain evidence="5 6">DSM 18248</strain>
    </source>
</reference>
<feature type="transmembrane region" description="Helical" evidence="2">
    <location>
        <begin position="610"/>
        <end position="633"/>
    </location>
</feature>
<feature type="transmembrane region" description="Helical" evidence="2">
    <location>
        <begin position="653"/>
        <end position="674"/>
    </location>
</feature>
<feature type="transmembrane region" description="Helical" evidence="2">
    <location>
        <begin position="810"/>
        <end position="829"/>
    </location>
</feature>
<dbReference type="Gene3D" id="1.10.1200.10">
    <property type="entry name" value="ACP-like"/>
    <property type="match status" value="1"/>
</dbReference>
<accession>A0A7Y9YG79</accession>
<keyword evidence="2" id="KW-0472">Membrane</keyword>
<keyword evidence="2" id="KW-1133">Transmembrane helix</keyword>
<dbReference type="InterPro" id="IPR009081">
    <property type="entry name" value="PP-bd_ACP"/>
</dbReference>
<gene>
    <name evidence="5" type="ORF">BKA05_003186</name>
</gene>
<dbReference type="InterPro" id="IPR036736">
    <property type="entry name" value="ACP-like_sf"/>
</dbReference>
<feature type="transmembrane region" description="Helical" evidence="2">
    <location>
        <begin position="571"/>
        <end position="589"/>
    </location>
</feature>
<dbReference type="Gene3D" id="3.40.50.12780">
    <property type="entry name" value="N-terminal domain of ligase-like"/>
    <property type="match status" value="2"/>
</dbReference>
<evidence type="ECO:0000313" key="5">
    <source>
        <dbReference type="EMBL" id="NYI11671.1"/>
    </source>
</evidence>
<name>A0A7Y9YG79_9ACTN</name>
<dbReference type="InterPro" id="IPR000873">
    <property type="entry name" value="AMP-dep_synth/lig_dom"/>
</dbReference>